<feature type="region of interest" description="Disordered" evidence="1">
    <location>
        <begin position="539"/>
        <end position="589"/>
    </location>
</feature>
<dbReference type="AlphaFoldDB" id="A0A5C3MLX9"/>
<evidence type="ECO:0000256" key="2">
    <source>
        <dbReference type="SAM" id="Phobius"/>
    </source>
</evidence>
<dbReference type="OrthoDB" id="3323345at2759"/>
<evidence type="ECO:0000313" key="4">
    <source>
        <dbReference type="Proteomes" id="UP000305948"/>
    </source>
</evidence>
<evidence type="ECO:0000256" key="1">
    <source>
        <dbReference type="SAM" id="MobiDB-lite"/>
    </source>
</evidence>
<keyword evidence="2" id="KW-0812">Transmembrane</keyword>
<gene>
    <name evidence="3" type="ORF">OE88DRAFT_1667798</name>
</gene>
<feature type="transmembrane region" description="Helical" evidence="2">
    <location>
        <begin position="42"/>
        <end position="63"/>
    </location>
</feature>
<keyword evidence="4" id="KW-1185">Reference proteome</keyword>
<proteinExistence type="predicted"/>
<organism evidence="3 4">
    <name type="scientific">Heliocybe sulcata</name>
    <dbReference type="NCBI Taxonomy" id="5364"/>
    <lineage>
        <taxon>Eukaryota</taxon>
        <taxon>Fungi</taxon>
        <taxon>Dikarya</taxon>
        <taxon>Basidiomycota</taxon>
        <taxon>Agaricomycotina</taxon>
        <taxon>Agaricomycetes</taxon>
        <taxon>Gloeophyllales</taxon>
        <taxon>Gloeophyllaceae</taxon>
        <taxon>Heliocybe</taxon>
    </lineage>
</organism>
<evidence type="ECO:0000313" key="3">
    <source>
        <dbReference type="EMBL" id="TFK46419.1"/>
    </source>
</evidence>
<dbReference type="Proteomes" id="UP000305948">
    <property type="component" value="Unassembled WGS sequence"/>
</dbReference>
<feature type="compositionally biased region" description="Pro residues" evidence="1">
    <location>
        <begin position="567"/>
        <end position="577"/>
    </location>
</feature>
<keyword evidence="2" id="KW-0472">Membrane</keyword>
<reference evidence="3 4" key="1">
    <citation type="journal article" date="2019" name="Nat. Ecol. Evol.">
        <title>Megaphylogeny resolves global patterns of mushroom evolution.</title>
        <authorList>
            <person name="Varga T."/>
            <person name="Krizsan K."/>
            <person name="Foldi C."/>
            <person name="Dima B."/>
            <person name="Sanchez-Garcia M."/>
            <person name="Sanchez-Ramirez S."/>
            <person name="Szollosi G.J."/>
            <person name="Szarkandi J.G."/>
            <person name="Papp V."/>
            <person name="Albert L."/>
            <person name="Andreopoulos W."/>
            <person name="Angelini C."/>
            <person name="Antonin V."/>
            <person name="Barry K.W."/>
            <person name="Bougher N.L."/>
            <person name="Buchanan P."/>
            <person name="Buyck B."/>
            <person name="Bense V."/>
            <person name="Catcheside P."/>
            <person name="Chovatia M."/>
            <person name="Cooper J."/>
            <person name="Damon W."/>
            <person name="Desjardin D."/>
            <person name="Finy P."/>
            <person name="Geml J."/>
            <person name="Haridas S."/>
            <person name="Hughes K."/>
            <person name="Justo A."/>
            <person name="Karasinski D."/>
            <person name="Kautmanova I."/>
            <person name="Kiss B."/>
            <person name="Kocsube S."/>
            <person name="Kotiranta H."/>
            <person name="LaButti K.M."/>
            <person name="Lechner B.E."/>
            <person name="Liimatainen K."/>
            <person name="Lipzen A."/>
            <person name="Lukacs Z."/>
            <person name="Mihaltcheva S."/>
            <person name="Morgado L.N."/>
            <person name="Niskanen T."/>
            <person name="Noordeloos M.E."/>
            <person name="Ohm R.A."/>
            <person name="Ortiz-Santana B."/>
            <person name="Ovrebo C."/>
            <person name="Racz N."/>
            <person name="Riley R."/>
            <person name="Savchenko A."/>
            <person name="Shiryaev A."/>
            <person name="Soop K."/>
            <person name="Spirin V."/>
            <person name="Szebenyi C."/>
            <person name="Tomsovsky M."/>
            <person name="Tulloss R.E."/>
            <person name="Uehling J."/>
            <person name="Grigoriev I.V."/>
            <person name="Vagvolgyi C."/>
            <person name="Papp T."/>
            <person name="Martin F.M."/>
            <person name="Miettinen O."/>
            <person name="Hibbett D.S."/>
            <person name="Nagy L.G."/>
        </authorList>
    </citation>
    <scope>NUCLEOTIDE SEQUENCE [LARGE SCALE GENOMIC DNA]</scope>
    <source>
        <strain evidence="3 4">OMC1185</strain>
    </source>
</reference>
<feature type="transmembrane region" description="Helical" evidence="2">
    <location>
        <begin position="83"/>
        <end position="103"/>
    </location>
</feature>
<feature type="region of interest" description="Disordered" evidence="1">
    <location>
        <begin position="433"/>
        <end position="495"/>
    </location>
</feature>
<protein>
    <submittedName>
        <fullName evidence="3">Uncharacterized protein</fullName>
    </submittedName>
</protein>
<feature type="compositionally biased region" description="Basic and acidic residues" evidence="1">
    <location>
        <begin position="482"/>
        <end position="495"/>
    </location>
</feature>
<keyword evidence="2" id="KW-1133">Transmembrane helix</keyword>
<name>A0A5C3MLX9_9AGAM</name>
<accession>A0A5C3MLX9</accession>
<sequence length="589" mass="63863">MEHFTVTRLLSATLSGPSVLDTVDVLRLSLLFRSVAPVLRRLLSFLFGCMQALSLPAPALVFLLDASPDDMEKTTSTFPVEAFGLGLVVLIIGFTAGAVWLFVTRTPVRFDDSNSTPAADWIVNSITTSVHIPSDTLMLSTMPSEIDLANVSPGSADDAPTNVHDVPSGLEVSPHNILSHSSRNTGLLGSRAVSHPVEDHSANALLELEACMDRSSSFGLIAHLPPLSQPSACSSESAWPQSTYTCNPLTEVLEHTGISDLNVVNVVLRSASYVASTEVVDDPDISAYAPTRSIKVPSLQRSGFIEDAEAFARDLLPESTSCQLPTIPSLDFANLSVGAIEDPLGGMSSRIGTPAPSISHDYRSCPQDVRGAGRTNGLVPRGATAPLSISQDYRSCPQDVRGAGYSIGRSLSEQCPAAALKISTASHLRIRVPPVHGLPRNPQDVRGSGRRQVLDRPSARAARRPPTRSSGSPPPAVRSKYTRSDYERERQEANARCNELRRRGAELNERIEKTTKRIAEMSARWREAEERRAMYELAEACDEEPPPPKPPPEPRSTWDLELDEMPEPPVELPPIPTPYCSMTEDEDDD</sequence>
<dbReference type="EMBL" id="ML213530">
    <property type="protein sequence ID" value="TFK46419.1"/>
    <property type="molecule type" value="Genomic_DNA"/>
</dbReference>